<dbReference type="AlphaFoldDB" id="A0A6A6NMQ1"/>
<sequence length="178" mass="20164">MALKLHIPPCIDTPPHPNHPPSPGCLLRIHIQGPRGKPFPQPAVPELAELAFRAIHGRPIDTNLGVSHDNREFDYYGVTFRHRIPENETDFEVLAVNIIEIEEDSREFASGIEYARKYLRVQVDAEEYFGTKVLAVPRCCQKKRGTTDRARINSDIYSEVTSYSKGIEELIGKGDMPR</sequence>
<evidence type="ECO:0000313" key="2">
    <source>
        <dbReference type="Proteomes" id="UP000799766"/>
    </source>
</evidence>
<dbReference type="Proteomes" id="UP000799766">
    <property type="component" value="Unassembled WGS sequence"/>
</dbReference>
<gene>
    <name evidence="1" type="ORF">BDY21DRAFT_417405</name>
</gene>
<evidence type="ECO:0000313" key="1">
    <source>
        <dbReference type="EMBL" id="KAF2453020.1"/>
    </source>
</evidence>
<dbReference type="EMBL" id="MU001700">
    <property type="protein sequence ID" value="KAF2453020.1"/>
    <property type="molecule type" value="Genomic_DNA"/>
</dbReference>
<name>A0A6A6NMQ1_9PEZI</name>
<keyword evidence="2" id="KW-1185">Reference proteome</keyword>
<protein>
    <submittedName>
        <fullName evidence="1">Uncharacterized protein</fullName>
    </submittedName>
</protein>
<reference evidence="1" key="1">
    <citation type="journal article" date="2020" name="Stud. Mycol.">
        <title>101 Dothideomycetes genomes: a test case for predicting lifestyles and emergence of pathogens.</title>
        <authorList>
            <person name="Haridas S."/>
            <person name="Albert R."/>
            <person name="Binder M."/>
            <person name="Bloem J."/>
            <person name="Labutti K."/>
            <person name="Salamov A."/>
            <person name="Andreopoulos B."/>
            <person name="Baker S."/>
            <person name="Barry K."/>
            <person name="Bills G."/>
            <person name="Bluhm B."/>
            <person name="Cannon C."/>
            <person name="Castanera R."/>
            <person name="Culley D."/>
            <person name="Daum C."/>
            <person name="Ezra D."/>
            <person name="Gonzalez J."/>
            <person name="Henrissat B."/>
            <person name="Kuo A."/>
            <person name="Liang C."/>
            <person name="Lipzen A."/>
            <person name="Lutzoni F."/>
            <person name="Magnuson J."/>
            <person name="Mondo S."/>
            <person name="Nolan M."/>
            <person name="Ohm R."/>
            <person name="Pangilinan J."/>
            <person name="Park H.-J."/>
            <person name="Ramirez L."/>
            <person name="Alfaro M."/>
            <person name="Sun H."/>
            <person name="Tritt A."/>
            <person name="Yoshinaga Y."/>
            <person name="Zwiers L.-H."/>
            <person name="Turgeon B."/>
            <person name="Goodwin S."/>
            <person name="Spatafora J."/>
            <person name="Crous P."/>
            <person name="Grigoriev I."/>
        </authorList>
    </citation>
    <scope>NUCLEOTIDE SEQUENCE</scope>
    <source>
        <strain evidence="1">ATCC 16933</strain>
    </source>
</reference>
<organism evidence="1 2">
    <name type="scientific">Lineolata rhizophorae</name>
    <dbReference type="NCBI Taxonomy" id="578093"/>
    <lineage>
        <taxon>Eukaryota</taxon>
        <taxon>Fungi</taxon>
        <taxon>Dikarya</taxon>
        <taxon>Ascomycota</taxon>
        <taxon>Pezizomycotina</taxon>
        <taxon>Dothideomycetes</taxon>
        <taxon>Dothideomycetes incertae sedis</taxon>
        <taxon>Lineolatales</taxon>
        <taxon>Lineolataceae</taxon>
        <taxon>Lineolata</taxon>
    </lineage>
</organism>
<proteinExistence type="predicted"/>
<accession>A0A6A6NMQ1</accession>
<dbReference type="OrthoDB" id="5150140at2759"/>